<dbReference type="Pfam" id="PF08362">
    <property type="entry name" value="TetR_C_3"/>
    <property type="match status" value="1"/>
</dbReference>
<accession>A0A011U671</accession>
<evidence type="ECO:0000313" key="4">
    <source>
        <dbReference type="EMBL" id="EXL01626.1"/>
    </source>
</evidence>
<proteinExistence type="predicted"/>
<dbReference type="PANTHER" id="PTHR30055:SF196">
    <property type="entry name" value="HTH-TYPE TRANSCRIPTIONAL REGULATOR RUTR"/>
    <property type="match status" value="1"/>
</dbReference>
<dbReference type="AlphaFoldDB" id="A0A011U671"/>
<dbReference type="SUPFAM" id="SSF46689">
    <property type="entry name" value="Homeodomain-like"/>
    <property type="match status" value="1"/>
</dbReference>
<dbReference type="Proteomes" id="UP000019849">
    <property type="component" value="Unassembled WGS sequence"/>
</dbReference>
<dbReference type="InterPro" id="IPR050109">
    <property type="entry name" value="HTH-type_TetR-like_transc_reg"/>
</dbReference>
<reference evidence="5 7" key="2">
    <citation type="submission" date="2019-03" db="EMBL/GenBank/DDBJ databases">
        <title>Genomic Encyclopedia of Type Strains, Phase IV (KMG-IV): sequencing the most valuable type-strain genomes for metagenomic binning, comparative biology and taxonomic classification.</title>
        <authorList>
            <person name="Goeker M."/>
        </authorList>
    </citation>
    <scope>NUCLEOTIDE SEQUENCE [LARGE SCALE GENOMIC DNA]</scope>
    <source>
        <strain evidence="5 7">DSM 11603</strain>
    </source>
</reference>
<evidence type="ECO:0000256" key="1">
    <source>
        <dbReference type="ARBA" id="ARBA00023125"/>
    </source>
</evidence>
<dbReference type="GO" id="GO:0000976">
    <property type="term" value="F:transcription cis-regulatory region binding"/>
    <property type="evidence" value="ECO:0007669"/>
    <property type="project" value="TreeGrafter"/>
</dbReference>
<dbReference type="EMBL" id="JENY01000039">
    <property type="protein sequence ID" value="EXL01626.1"/>
    <property type="molecule type" value="Genomic_DNA"/>
</dbReference>
<dbReference type="RefSeq" id="WP_035032704.1">
    <property type="nucleotide sequence ID" value="NZ_KK073911.1"/>
</dbReference>
<gene>
    <name evidence="4" type="ORF">BG36_17395</name>
    <name evidence="5" type="ORF">DES43_1323</name>
</gene>
<name>A0A011U671_9HYPH</name>
<dbReference type="Gene3D" id="1.10.10.60">
    <property type="entry name" value="Homeodomain-like"/>
    <property type="match status" value="1"/>
</dbReference>
<feature type="domain" description="HTH tetR-type" evidence="3">
    <location>
        <begin position="13"/>
        <end position="73"/>
    </location>
</feature>
<organism evidence="4 6">
    <name type="scientific">Aquamicrobium defluvii</name>
    <dbReference type="NCBI Taxonomy" id="69279"/>
    <lineage>
        <taxon>Bacteria</taxon>
        <taxon>Pseudomonadati</taxon>
        <taxon>Pseudomonadota</taxon>
        <taxon>Alphaproteobacteria</taxon>
        <taxon>Hyphomicrobiales</taxon>
        <taxon>Phyllobacteriaceae</taxon>
        <taxon>Aquamicrobium</taxon>
    </lineage>
</organism>
<keyword evidence="7" id="KW-1185">Reference proteome</keyword>
<dbReference type="OrthoDB" id="2356263at2"/>
<dbReference type="InterPro" id="IPR009057">
    <property type="entry name" value="Homeodomain-like_sf"/>
</dbReference>
<dbReference type="InterPro" id="IPR036271">
    <property type="entry name" value="Tet_transcr_reg_TetR-rel_C_sf"/>
</dbReference>
<dbReference type="GO" id="GO:0003700">
    <property type="term" value="F:DNA-binding transcription factor activity"/>
    <property type="evidence" value="ECO:0007669"/>
    <property type="project" value="TreeGrafter"/>
</dbReference>
<keyword evidence="1 2" id="KW-0238">DNA-binding</keyword>
<dbReference type="PROSITE" id="PS50977">
    <property type="entry name" value="HTH_TETR_2"/>
    <property type="match status" value="1"/>
</dbReference>
<dbReference type="STRING" id="69279.BG36_17395"/>
<dbReference type="Proteomes" id="UP000294958">
    <property type="component" value="Unassembled WGS sequence"/>
</dbReference>
<dbReference type="eggNOG" id="COG1309">
    <property type="taxonomic scope" value="Bacteria"/>
</dbReference>
<dbReference type="Pfam" id="PF00440">
    <property type="entry name" value="TetR_N"/>
    <property type="match status" value="1"/>
</dbReference>
<dbReference type="SUPFAM" id="SSF48498">
    <property type="entry name" value="Tetracyclin repressor-like, C-terminal domain"/>
    <property type="match status" value="1"/>
</dbReference>
<dbReference type="PRINTS" id="PR00455">
    <property type="entry name" value="HTHTETR"/>
</dbReference>
<evidence type="ECO:0000256" key="2">
    <source>
        <dbReference type="PROSITE-ProRule" id="PRU00335"/>
    </source>
</evidence>
<evidence type="ECO:0000313" key="5">
    <source>
        <dbReference type="EMBL" id="TDR31580.1"/>
    </source>
</evidence>
<dbReference type="HOGENOM" id="CLU_069356_1_0_5"/>
<evidence type="ECO:0000259" key="3">
    <source>
        <dbReference type="PROSITE" id="PS50977"/>
    </source>
</evidence>
<dbReference type="EMBL" id="SNZF01000032">
    <property type="protein sequence ID" value="TDR31580.1"/>
    <property type="molecule type" value="Genomic_DNA"/>
</dbReference>
<dbReference type="InterPro" id="IPR001647">
    <property type="entry name" value="HTH_TetR"/>
</dbReference>
<dbReference type="PANTHER" id="PTHR30055">
    <property type="entry name" value="HTH-TYPE TRANSCRIPTIONAL REGULATOR RUTR"/>
    <property type="match status" value="1"/>
</dbReference>
<reference evidence="4 6" key="1">
    <citation type="submission" date="2014-02" db="EMBL/GenBank/DDBJ databases">
        <title>Aquamicrobium defluvii Genome sequencing.</title>
        <authorList>
            <person name="Wang X."/>
        </authorList>
    </citation>
    <scope>NUCLEOTIDE SEQUENCE [LARGE SCALE GENOMIC DNA]</scope>
    <source>
        <strain evidence="4 6">W13Z1</strain>
    </source>
</reference>
<sequence length="207" mass="23820">METAARPLTRIQQEKREVILEAALDVFSASGFRGSTIDQVADAAGMSKPNLLYYFRSKEEIHATLMERLLHTWLAPLHEFDDGDDPITEIRGYIRRKLEMARDFPRESRLFANEILQGAPRIMSLLEGELKQLVDKKARIIRKWMRAGKIARTDPYHLIFAIWATTQHYADFDVQVRAVLGPDRDGEGRFEDAARFLEQLFIGCLKA</sequence>
<evidence type="ECO:0000313" key="6">
    <source>
        <dbReference type="Proteomes" id="UP000019849"/>
    </source>
</evidence>
<dbReference type="InterPro" id="IPR013573">
    <property type="entry name" value="Tscrpt_reg_YcdC_C"/>
</dbReference>
<comment type="caution">
    <text evidence="4">The sequence shown here is derived from an EMBL/GenBank/DDBJ whole genome shotgun (WGS) entry which is preliminary data.</text>
</comment>
<evidence type="ECO:0000313" key="7">
    <source>
        <dbReference type="Proteomes" id="UP000294958"/>
    </source>
</evidence>
<feature type="DNA-binding region" description="H-T-H motif" evidence="2">
    <location>
        <begin position="36"/>
        <end position="55"/>
    </location>
</feature>
<dbReference type="PATRIC" id="fig|69279.3.peg.4538"/>
<dbReference type="GO" id="GO:0045892">
    <property type="term" value="P:negative regulation of DNA-templated transcription"/>
    <property type="evidence" value="ECO:0007669"/>
    <property type="project" value="InterPro"/>
</dbReference>
<protein>
    <submittedName>
        <fullName evidence="4">TetR family transcriptional regulator</fullName>
    </submittedName>
</protein>
<dbReference type="Gene3D" id="1.10.357.10">
    <property type="entry name" value="Tetracycline Repressor, domain 2"/>
    <property type="match status" value="1"/>
</dbReference>